<evidence type="ECO:0000313" key="9">
    <source>
        <dbReference type="Proteomes" id="UP001162480"/>
    </source>
</evidence>
<sequence length="201" mass="22409">MLSRTMSPVPKEDREKPVDDHPDSNNVENDENLPDFVISLTSSESDPESELDGEYAGYELLPQDPEILEAQHPRDISEDMEELPQTINSNDPVSSLSAGIDETGALPLSIPDPPKEDAASLLWNQIPLTAADNLDENQEEKVRDAMKGFQLPVGNIPEWALNIPEDKWKEHLLSKLHQLENKDTDHKSNSKNDSHPSSSLN</sequence>
<dbReference type="InterPro" id="IPR009685">
    <property type="entry name" value="MEA1"/>
</dbReference>
<comment type="function">
    <text evidence="1">May play an important role in spermatogenesis and/or testis development.</text>
</comment>
<keyword evidence="4" id="KW-0597">Phosphoprotein</keyword>
<gene>
    <name evidence="8" type="ORF">OCTVUL_1B028537</name>
</gene>
<evidence type="ECO:0000256" key="6">
    <source>
        <dbReference type="ARBA" id="ARBA00022871"/>
    </source>
</evidence>
<proteinExistence type="predicted"/>
<evidence type="ECO:0000256" key="4">
    <source>
        <dbReference type="ARBA" id="ARBA00022553"/>
    </source>
</evidence>
<dbReference type="Proteomes" id="UP001162480">
    <property type="component" value="Chromosome 16"/>
</dbReference>
<feature type="compositionally biased region" description="Basic and acidic residues" evidence="7">
    <location>
        <begin position="10"/>
        <end position="23"/>
    </location>
</feature>
<dbReference type="GO" id="GO:0030154">
    <property type="term" value="P:cell differentiation"/>
    <property type="evidence" value="ECO:0007669"/>
    <property type="project" value="UniProtKB-KW"/>
</dbReference>
<evidence type="ECO:0000256" key="3">
    <source>
        <dbReference type="ARBA" id="ARBA00022473"/>
    </source>
</evidence>
<keyword evidence="3" id="KW-0217">Developmental protein</keyword>
<keyword evidence="6" id="KW-0744">Spermatogenesis</keyword>
<feature type="region of interest" description="Disordered" evidence="7">
    <location>
        <begin position="1"/>
        <end position="117"/>
    </location>
</feature>
<dbReference type="Pfam" id="PF06910">
    <property type="entry name" value="MEA1"/>
    <property type="match status" value="1"/>
</dbReference>
<feature type="compositionally biased region" description="Basic and acidic residues" evidence="7">
    <location>
        <begin position="179"/>
        <end position="194"/>
    </location>
</feature>
<keyword evidence="5" id="KW-0221">Differentiation</keyword>
<keyword evidence="9" id="KW-1185">Reference proteome</keyword>
<dbReference type="AlphaFoldDB" id="A0AA36BJN7"/>
<dbReference type="PANTHER" id="PTHR17005">
    <property type="entry name" value="MALE-ENHANCED ANTIGEN-1"/>
    <property type="match status" value="1"/>
</dbReference>
<evidence type="ECO:0000256" key="7">
    <source>
        <dbReference type="SAM" id="MobiDB-lite"/>
    </source>
</evidence>
<reference evidence="8" key="1">
    <citation type="submission" date="2023-08" db="EMBL/GenBank/DDBJ databases">
        <authorList>
            <person name="Alioto T."/>
            <person name="Alioto T."/>
            <person name="Gomez Garrido J."/>
        </authorList>
    </citation>
    <scope>NUCLEOTIDE SEQUENCE</scope>
</reference>
<dbReference type="EMBL" id="OX597829">
    <property type="protein sequence ID" value="CAI9734681.1"/>
    <property type="molecule type" value="Genomic_DNA"/>
</dbReference>
<feature type="region of interest" description="Disordered" evidence="7">
    <location>
        <begin position="179"/>
        <end position="201"/>
    </location>
</feature>
<evidence type="ECO:0000256" key="1">
    <source>
        <dbReference type="ARBA" id="ARBA00002540"/>
    </source>
</evidence>
<protein>
    <recommendedName>
        <fullName evidence="2">Male-enhanced antigen 1</fullName>
    </recommendedName>
</protein>
<dbReference type="GO" id="GO:0007283">
    <property type="term" value="P:spermatogenesis"/>
    <property type="evidence" value="ECO:0007669"/>
    <property type="project" value="UniProtKB-KW"/>
</dbReference>
<accession>A0AA36BJN7</accession>
<evidence type="ECO:0000256" key="5">
    <source>
        <dbReference type="ARBA" id="ARBA00022782"/>
    </source>
</evidence>
<name>A0AA36BJN7_OCTVU</name>
<feature type="compositionally biased region" description="Polar residues" evidence="7">
    <location>
        <begin position="85"/>
        <end position="97"/>
    </location>
</feature>
<evidence type="ECO:0000313" key="8">
    <source>
        <dbReference type="EMBL" id="CAI9734681.1"/>
    </source>
</evidence>
<organism evidence="8 9">
    <name type="scientific">Octopus vulgaris</name>
    <name type="common">Common octopus</name>
    <dbReference type="NCBI Taxonomy" id="6645"/>
    <lineage>
        <taxon>Eukaryota</taxon>
        <taxon>Metazoa</taxon>
        <taxon>Spiralia</taxon>
        <taxon>Lophotrochozoa</taxon>
        <taxon>Mollusca</taxon>
        <taxon>Cephalopoda</taxon>
        <taxon>Coleoidea</taxon>
        <taxon>Octopodiformes</taxon>
        <taxon>Octopoda</taxon>
        <taxon>Incirrata</taxon>
        <taxon>Octopodidae</taxon>
        <taxon>Octopus</taxon>
    </lineage>
</organism>
<evidence type="ECO:0000256" key="2">
    <source>
        <dbReference type="ARBA" id="ARBA00022245"/>
    </source>
</evidence>